<dbReference type="OrthoDB" id="1343312at2"/>
<dbReference type="AlphaFoldDB" id="A0A3E1Y9V4"/>
<protein>
    <submittedName>
        <fullName evidence="1">Uncharacterized protein</fullName>
    </submittedName>
</protein>
<evidence type="ECO:0000313" key="1">
    <source>
        <dbReference type="EMBL" id="RFS22448.1"/>
    </source>
</evidence>
<sequence length="151" mass="17116">MNLEKYDCFKNPTHTSYSFQSVGPNGTITKIVSYQPIHGFVWAGKQVVNLGFGDWNVEKQTVDDSSISNNLDKNKVLATVAWTILSYCSVHGNLPIFAQGSTPARTRLYQMGLNANLSEVENLFIIYGVFNDVWRRFEPVQNYEAFLIVKK</sequence>
<accession>A0A3E1Y9V4</accession>
<organism evidence="1 2">
    <name type="scientific">Chitinophaga silvatica</name>
    <dbReference type="NCBI Taxonomy" id="2282649"/>
    <lineage>
        <taxon>Bacteria</taxon>
        <taxon>Pseudomonadati</taxon>
        <taxon>Bacteroidota</taxon>
        <taxon>Chitinophagia</taxon>
        <taxon>Chitinophagales</taxon>
        <taxon>Chitinophagaceae</taxon>
        <taxon>Chitinophaga</taxon>
    </lineage>
</organism>
<reference evidence="1 2" key="1">
    <citation type="submission" date="2018-07" db="EMBL/GenBank/DDBJ databases">
        <title>Chitinophaga K2CV101002-2 sp. nov., isolated from a monsoon evergreen broad-leaved forest soil.</title>
        <authorList>
            <person name="Lv Y."/>
        </authorList>
    </citation>
    <scope>NUCLEOTIDE SEQUENCE [LARGE SCALE GENOMIC DNA]</scope>
    <source>
        <strain evidence="1 2">GDMCC 1.1288</strain>
    </source>
</reference>
<proteinExistence type="predicted"/>
<dbReference type="Proteomes" id="UP000260644">
    <property type="component" value="Unassembled WGS sequence"/>
</dbReference>
<dbReference type="RefSeq" id="WP_116975845.1">
    <property type="nucleotide sequence ID" value="NZ_QPMM01000006.1"/>
</dbReference>
<keyword evidence="2" id="KW-1185">Reference proteome</keyword>
<dbReference type="Pfam" id="PF22028">
    <property type="entry name" value="DUF6934"/>
    <property type="match status" value="1"/>
</dbReference>
<dbReference type="InterPro" id="IPR053865">
    <property type="entry name" value="DUF6934"/>
</dbReference>
<evidence type="ECO:0000313" key="2">
    <source>
        <dbReference type="Proteomes" id="UP000260644"/>
    </source>
</evidence>
<gene>
    <name evidence="1" type="ORF">DVR12_11610</name>
</gene>
<comment type="caution">
    <text evidence="1">The sequence shown here is derived from an EMBL/GenBank/DDBJ whole genome shotgun (WGS) entry which is preliminary data.</text>
</comment>
<name>A0A3E1Y9V4_9BACT</name>
<dbReference type="EMBL" id="QPMM01000006">
    <property type="protein sequence ID" value="RFS22448.1"/>
    <property type="molecule type" value="Genomic_DNA"/>
</dbReference>